<evidence type="ECO:0000256" key="1">
    <source>
        <dbReference type="ARBA" id="ARBA00004496"/>
    </source>
</evidence>
<dbReference type="InterPro" id="IPR046439">
    <property type="entry name" value="ZF_RZ_dom"/>
</dbReference>
<evidence type="ECO:0000256" key="7">
    <source>
        <dbReference type="SAM" id="Coils"/>
    </source>
</evidence>
<gene>
    <name evidence="9" type="ORF">TTEB3V08_LOCUS6997</name>
</gene>
<dbReference type="EMBL" id="OE002612">
    <property type="protein sequence ID" value="CAD7459029.1"/>
    <property type="molecule type" value="Genomic_DNA"/>
</dbReference>
<evidence type="ECO:0000256" key="2">
    <source>
        <dbReference type="ARBA" id="ARBA00022490"/>
    </source>
</evidence>
<dbReference type="GO" id="GO:0005737">
    <property type="term" value="C:cytoplasm"/>
    <property type="evidence" value="ECO:0007669"/>
    <property type="project" value="UniProtKB-SubCell"/>
</dbReference>
<name>A0A7R9NWW3_9NEOP</name>
<feature type="coiled-coil region" evidence="7">
    <location>
        <begin position="146"/>
        <end position="173"/>
    </location>
</feature>
<dbReference type="Pfam" id="PF20173">
    <property type="entry name" value="ZnF_RZ-type"/>
    <property type="match status" value="1"/>
</dbReference>
<evidence type="ECO:0000313" key="9">
    <source>
        <dbReference type="EMBL" id="CAD7459029.1"/>
    </source>
</evidence>
<protein>
    <recommendedName>
        <fullName evidence="8">RZ-type domain-containing protein</fullName>
    </recommendedName>
</protein>
<keyword evidence="6" id="KW-0391">Immunity</keyword>
<keyword evidence="5" id="KW-0862">Zinc</keyword>
<proteinExistence type="predicted"/>
<keyword evidence="3" id="KW-0479">Metal-binding</keyword>
<reference evidence="9" key="1">
    <citation type="submission" date="2020-11" db="EMBL/GenBank/DDBJ databases">
        <authorList>
            <person name="Tran Van P."/>
        </authorList>
    </citation>
    <scope>NUCLEOTIDE SEQUENCE</scope>
</reference>
<dbReference type="AlphaFoldDB" id="A0A7R9NWW3"/>
<evidence type="ECO:0000256" key="3">
    <source>
        <dbReference type="ARBA" id="ARBA00022723"/>
    </source>
</evidence>
<keyword evidence="7" id="KW-0175">Coiled coil</keyword>
<keyword evidence="4" id="KW-0863">Zinc-finger</keyword>
<dbReference type="PANTHER" id="PTHR23425:SF8">
    <property type="entry name" value="NUCLEOPORIN AMO1-LIKE"/>
    <property type="match status" value="1"/>
</dbReference>
<comment type="subcellular location">
    <subcellularLocation>
        <location evidence="1">Cytoplasm</location>
    </subcellularLocation>
</comment>
<accession>A0A7R9NWW3</accession>
<dbReference type="PANTHER" id="PTHR23425">
    <property type="entry name" value="NUCLEOPORIN AMO1-LIKE"/>
    <property type="match status" value="1"/>
</dbReference>
<dbReference type="GO" id="GO:0008270">
    <property type="term" value="F:zinc ion binding"/>
    <property type="evidence" value="ECO:0007669"/>
    <property type="project" value="UniProtKB-KW"/>
</dbReference>
<sequence>MQGKWTIPQFPPVEPCLWRCEHLKCNLYCSDKCDRPPCNKPCKKDLQCGHPCIGFCGEPCPPLCRVCDREEVTAVFLGQEDEPGARFIYLEDCHHVVESQGLETWLGQSDGEIAMKVCPKCKTTIACTQRYMNLVKKHYKDVARVKLRVFGKMKELENKRRELEVRLYKLSLYQMKDPKFIFPPFPIISLVNSSSLYTKFVKQIQESLQHFSKNKRNNLSSHDAETLGIQIQILEQLNDAFVPAAKISNDSSKNKMIKFVDQLIQVIINRDDYLSQQEVKEINIELQRFHRLSQMSIIESSHLFQTTIDQHEKMRDYEEATKVLDSIEKYSGDKDDRVNQIIRDLQLILKQSLEVHENERKQIVKAMGLKQGHWFKCPNGHIYVITECGGAMEVGKCNECGAAIGGTQHRLLDTNHLAQEMDTATHAAWSDTANMENYAMDAE</sequence>
<evidence type="ECO:0000256" key="4">
    <source>
        <dbReference type="ARBA" id="ARBA00022771"/>
    </source>
</evidence>
<evidence type="ECO:0000256" key="6">
    <source>
        <dbReference type="ARBA" id="ARBA00022859"/>
    </source>
</evidence>
<evidence type="ECO:0000259" key="8">
    <source>
        <dbReference type="PROSITE" id="PS51981"/>
    </source>
</evidence>
<evidence type="ECO:0000256" key="5">
    <source>
        <dbReference type="ARBA" id="ARBA00022833"/>
    </source>
</evidence>
<dbReference type="GO" id="GO:0002376">
    <property type="term" value="P:immune system process"/>
    <property type="evidence" value="ECO:0007669"/>
    <property type="project" value="UniProtKB-KW"/>
</dbReference>
<keyword evidence="2" id="KW-0963">Cytoplasm</keyword>
<organism evidence="9">
    <name type="scientific">Timema tahoe</name>
    <dbReference type="NCBI Taxonomy" id="61484"/>
    <lineage>
        <taxon>Eukaryota</taxon>
        <taxon>Metazoa</taxon>
        <taxon>Ecdysozoa</taxon>
        <taxon>Arthropoda</taxon>
        <taxon>Hexapoda</taxon>
        <taxon>Insecta</taxon>
        <taxon>Pterygota</taxon>
        <taxon>Neoptera</taxon>
        <taxon>Polyneoptera</taxon>
        <taxon>Phasmatodea</taxon>
        <taxon>Timematodea</taxon>
        <taxon>Timematoidea</taxon>
        <taxon>Timematidae</taxon>
        <taxon>Timema</taxon>
    </lineage>
</organism>
<dbReference type="PROSITE" id="PS51981">
    <property type="entry name" value="ZF_RZ"/>
    <property type="match status" value="1"/>
</dbReference>
<feature type="domain" description="RZ-type" evidence="8">
    <location>
        <begin position="355"/>
        <end position="427"/>
    </location>
</feature>